<protein>
    <recommendedName>
        <fullName evidence="3">CobQ/CobB/MinD/ParA nucleotide binding domain-containing protein</fullName>
    </recommendedName>
</protein>
<sequence length="282" mass="30760">MAKTKSPIHPVKAVNPPVTCIVDGDVGGVGKSLLAILIAMAFSLIDVTLKVFELDEQGKLQRFLGPEVQSLHAARLDADADGERDLLPVFSPFHEALTGMPQTNASVLLEVGGALTELANAFIAEVDVDDDISALGLNVVVFLVMVATAESVRQVLGQAARLERILPSAQIVIVLNERDGCPQKASRDMPEELAKGVDGLLDTYTHIRLPRLRPQSRRLLEMLGESPPSIMSWRHDHFREAMLRTRLPLSYAKRFVNDVADWSGKIHSELVRILPFLGGGHG</sequence>
<dbReference type="RefSeq" id="WP_060910043.1">
    <property type="nucleotide sequence ID" value="NZ_JAFCKD010000011.1"/>
</dbReference>
<evidence type="ECO:0008006" key="3">
    <source>
        <dbReference type="Google" id="ProtNLM"/>
    </source>
</evidence>
<evidence type="ECO:0000313" key="2">
    <source>
        <dbReference type="Proteomes" id="UP000063308"/>
    </source>
</evidence>
<name>A0A0E4BR41_9BRAD</name>
<organism evidence="1 2">
    <name type="scientific">Bradyrhizobium diazoefficiens</name>
    <dbReference type="NCBI Taxonomy" id="1355477"/>
    <lineage>
        <taxon>Bacteria</taxon>
        <taxon>Pseudomonadati</taxon>
        <taxon>Pseudomonadota</taxon>
        <taxon>Alphaproteobacteria</taxon>
        <taxon>Hyphomicrobiales</taxon>
        <taxon>Nitrobacteraceae</taxon>
        <taxon>Bradyrhizobium</taxon>
    </lineage>
</organism>
<dbReference type="InterPro" id="IPR027417">
    <property type="entry name" value="P-loop_NTPase"/>
</dbReference>
<dbReference type="AlphaFoldDB" id="A0A0E4BR41"/>
<dbReference type="EMBL" id="AP014685">
    <property type="protein sequence ID" value="BAR57863.1"/>
    <property type="molecule type" value="Genomic_DNA"/>
</dbReference>
<reference evidence="1 2" key="1">
    <citation type="submission" date="2014-11" db="EMBL/GenBank/DDBJ databases">
        <title>Symbiosis island explosion on the genome of extra-slow-growing strains of soybean bradyrhizobia with massive insertion sequences.</title>
        <authorList>
            <person name="Iida T."/>
            <person name="Minamisawa K."/>
        </authorList>
    </citation>
    <scope>NUCLEOTIDE SEQUENCE [LARGE SCALE GENOMIC DNA]</scope>
    <source>
        <strain evidence="1 2">NK6</strain>
    </source>
</reference>
<proteinExistence type="predicted"/>
<dbReference type="SUPFAM" id="SSF52540">
    <property type="entry name" value="P-loop containing nucleoside triphosphate hydrolases"/>
    <property type="match status" value="1"/>
</dbReference>
<accession>A0A0E4BR41</accession>
<gene>
    <name evidence="1" type="ORF">NK6_4697</name>
</gene>
<dbReference type="Proteomes" id="UP000063308">
    <property type="component" value="Chromosome"/>
</dbReference>
<evidence type="ECO:0000313" key="1">
    <source>
        <dbReference type="EMBL" id="BAR57863.1"/>
    </source>
</evidence>
<dbReference type="Gene3D" id="3.40.50.300">
    <property type="entry name" value="P-loop containing nucleotide triphosphate hydrolases"/>
    <property type="match status" value="1"/>
</dbReference>